<reference evidence="6" key="1">
    <citation type="journal article" date="2020" name="Stud. Mycol.">
        <title>101 Dothideomycetes genomes: a test case for predicting lifestyles and emergence of pathogens.</title>
        <authorList>
            <person name="Haridas S."/>
            <person name="Albert R."/>
            <person name="Binder M."/>
            <person name="Bloem J."/>
            <person name="Labutti K."/>
            <person name="Salamov A."/>
            <person name="Andreopoulos B."/>
            <person name="Baker S."/>
            <person name="Barry K."/>
            <person name="Bills G."/>
            <person name="Bluhm B."/>
            <person name="Cannon C."/>
            <person name="Castanera R."/>
            <person name="Culley D."/>
            <person name="Daum C."/>
            <person name="Ezra D."/>
            <person name="Gonzalez J."/>
            <person name="Henrissat B."/>
            <person name="Kuo A."/>
            <person name="Liang C."/>
            <person name="Lipzen A."/>
            <person name="Lutzoni F."/>
            <person name="Magnuson J."/>
            <person name="Mondo S."/>
            <person name="Nolan M."/>
            <person name="Ohm R."/>
            <person name="Pangilinan J."/>
            <person name="Park H.-J."/>
            <person name="Ramirez L."/>
            <person name="Alfaro M."/>
            <person name="Sun H."/>
            <person name="Tritt A."/>
            <person name="Yoshinaga Y."/>
            <person name="Zwiers L.-H."/>
            <person name="Turgeon B."/>
            <person name="Goodwin S."/>
            <person name="Spatafora J."/>
            <person name="Crous P."/>
            <person name="Grigoriev I."/>
        </authorList>
    </citation>
    <scope>NUCLEOTIDE SEQUENCE</scope>
    <source>
        <strain evidence="6">CBS 109.77</strain>
    </source>
</reference>
<evidence type="ECO:0000313" key="6">
    <source>
        <dbReference type="EMBL" id="KAF2796877.1"/>
    </source>
</evidence>
<evidence type="ECO:0000313" key="7">
    <source>
        <dbReference type="Proteomes" id="UP000799757"/>
    </source>
</evidence>
<proteinExistence type="inferred from homology"/>
<keyword evidence="5" id="KW-0472">Membrane</keyword>
<evidence type="ECO:0000256" key="2">
    <source>
        <dbReference type="ARBA" id="ARBA00007262"/>
    </source>
</evidence>
<name>A0A6A6XMU5_9PLEO</name>
<keyword evidence="7" id="KW-1185">Reference proteome</keyword>
<comment type="similarity">
    <text evidence="2">Belongs to the IFI6/IFI27 family.</text>
</comment>
<dbReference type="GO" id="GO:0016020">
    <property type="term" value="C:membrane"/>
    <property type="evidence" value="ECO:0007669"/>
    <property type="project" value="UniProtKB-SubCell"/>
</dbReference>
<evidence type="ECO:0000256" key="1">
    <source>
        <dbReference type="ARBA" id="ARBA00004141"/>
    </source>
</evidence>
<dbReference type="Gene3D" id="6.10.110.10">
    <property type="match status" value="1"/>
</dbReference>
<dbReference type="InterPro" id="IPR009311">
    <property type="entry name" value="IFI6/IFI27-like"/>
</dbReference>
<comment type="subcellular location">
    <subcellularLocation>
        <location evidence="1">Membrane</location>
        <topology evidence="1">Multi-pass membrane protein</topology>
    </subcellularLocation>
</comment>
<protein>
    <submittedName>
        <fullName evidence="6">Uncharacterized protein</fullName>
    </submittedName>
</protein>
<evidence type="ECO:0000256" key="5">
    <source>
        <dbReference type="ARBA" id="ARBA00023136"/>
    </source>
</evidence>
<keyword evidence="3" id="KW-0812">Transmembrane</keyword>
<dbReference type="PANTHER" id="PTHR16932">
    <property type="entry name" value="INTERFERON ALPHA-INDUCIBLE PROTEIN 27"/>
    <property type="match status" value="1"/>
</dbReference>
<dbReference type="EMBL" id="MU001820">
    <property type="protein sequence ID" value="KAF2796877.1"/>
    <property type="molecule type" value="Genomic_DNA"/>
</dbReference>
<dbReference type="Pfam" id="PF06140">
    <property type="entry name" value="Ifi-6-16"/>
    <property type="match status" value="1"/>
</dbReference>
<dbReference type="InterPro" id="IPR038213">
    <property type="entry name" value="IFI6/IFI27-like_sf"/>
</dbReference>
<dbReference type="AlphaFoldDB" id="A0A6A6XMU5"/>
<organism evidence="6 7">
    <name type="scientific">Melanomma pulvis-pyrius CBS 109.77</name>
    <dbReference type="NCBI Taxonomy" id="1314802"/>
    <lineage>
        <taxon>Eukaryota</taxon>
        <taxon>Fungi</taxon>
        <taxon>Dikarya</taxon>
        <taxon>Ascomycota</taxon>
        <taxon>Pezizomycotina</taxon>
        <taxon>Dothideomycetes</taxon>
        <taxon>Pleosporomycetidae</taxon>
        <taxon>Pleosporales</taxon>
        <taxon>Melanommataceae</taxon>
        <taxon>Melanomma</taxon>
    </lineage>
</organism>
<evidence type="ECO:0000256" key="4">
    <source>
        <dbReference type="ARBA" id="ARBA00022989"/>
    </source>
</evidence>
<dbReference type="OrthoDB" id="3798292at2759"/>
<sequence>MTPNTILPSPYLHPTSIDTKMGNLICKVVDHIKNTICDMAPPIVQYVVKHPIKAVCHVASATMMLGSSVIAPLLLGLAGFTSAGVAAGSLAAAVQSSMGTVVAGGAFATLQSAAMGGYGAAIVAGAMSGAAVAAEVVPIVVSVVEQIDCDSDPEETDE</sequence>
<gene>
    <name evidence="6" type="ORF">K505DRAFT_155120</name>
</gene>
<dbReference type="PANTHER" id="PTHR16932:SF18">
    <property type="entry name" value="INTERFERON, ALPHA-INDUCIBLE PROTEIN 27-LIKE 2"/>
    <property type="match status" value="1"/>
</dbReference>
<evidence type="ECO:0000256" key="3">
    <source>
        <dbReference type="ARBA" id="ARBA00022692"/>
    </source>
</evidence>
<dbReference type="Proteomes" id="UP000799757">
    <property type="component" value="Unassembled WGS sequence"/>
</dbReference>
<keyword evidence="4" id="KW-1133">Transmembrane helix</keyword>
<accession>A0A6A6XMU5</accession>